<feature type="transmembrane region" description="Helical" evidence="6">
    <location>
        <begin position="247"/>
        <end position="264"/>
    </location>
</feature>
<sequence length="277" mass="28653">MDWILQVFDPATIKSVFAQFQVEMQQPAFWVAVGKIIWINVLLSGDNALVIALACRGLEPKQRMWGMILGAAAAVILRIIFTGIVASLMALPYLKLVGGLALIVIAAKLLVPEPEEEDGVKAASNLWAAVQIVVIADIVMSLDNVIAVAAAANGSVPLLILGLAVSVPLIVAGAALIMALLTRLPVLVWLGAALLGWVAGEVIATDPAVLPALHSFFGGALGASLDGVFASLGSGIRFTGDGTGGEILCGLLGIFVVLAVGGLWRRRSQAAHAEQAA</sequence>
<name>A0ABX8A8D5_9BRAD</name>
<feature type="transmembrane region" description="Helical" evidence="6">
    <location>
        <begin position="158"/>
        <end position="179"/>
    </location>
</feature>
<dbReference type="InterPro" id="IPR022301">
    <property type="entry name" value="Integral_membrane_YjbE"/>
</dbReference>
<dbReference type="PANTHER" id="PTHR30238:SF4">
    <property type="entry name" value="SLL1022 PROTEIN"/>
    <property type="match status" value="1"/>
</dbReference>
<dbReference type="InterPro" id="IPR005496">
    <property type="entry name" value="Integral_membrane_TerC"/>
</dbReference>
<reference evidence="7 8" key="1">
    <citation type="submission" date="2019-02" db="EMBL/GenBank/DDBJ databases">
        <title>Emended description of the genus Rhodopseudomonas and description of Rhodopseudomonas albus sp. nov., a non-phototrophic, heavy-metal-tolerant bacterium isolated from garden soil.</title>
        <authorList>
            <person name="Bao Z."/>
            <person name="Cao W.W."/>
            <person name="Sato Y."/>
            <person name="Nishizawa T."/>
            <person name="Zhao J."/>
            <person name="Guo Y."/>
            <person name="Ohta H."/>
        </authorList>
    </citation>
    <scope>NUCLEOTIDE SEQUENCE [LARGE SCALE GENOMIC DNA]</scope>
    <source>
        <strain evidence="7 8">SK50-23</strain>
    </source>
</reference>
<dbReference type="EMBL" id="CP036498">
    <property type="protein sequence ID" value="QUS39722.1"/>
    <property type="molecule type" value="Genomic_DNA"/>
</dbReference>
<evidence type="ECO:0000313" key="7">
    <source>
        <dbReference type="EMBL" id="QUS39722.1"/>
    </source>
</evidence>
<evidence type="ECO:0000256" key="2">
    <source>
        <dbReference type="ARBA" id="ARBA00007511"/>
    </source>
</evidence>
<evidence type="ECO:0000313" key="8">
    <source>
        <dbReference type="Proteomes" id="UP000682843"/>
    </source>
</evidence>
<organism evidence="7 8">
    <name type="scientific">Tardiphaga alba</name>
    <dbReference type="NCBI Taxonomy" id="340268"/>
    <lineage>
        <taxon>Bacteria</taxon>
        <taxon>Pseudomonadati</taxon>
        <taxon>Pseudomonadota</taxon>
        <taxon>Alphaproteobacteria</taxon>
        <taxon>Hyphomicrobiales</taxon>
        <taxon>Nitrobacteraceae</taxon>
        <taxon>Tardiphaga</taxon>
    </lineage>
</organism>
<comment type="subcellular location">
    <subcellularLocation>
        <location evidence="1">Membrane</location>
        <topology evidence="1">Multi-pass membrane protein</topology>
    </subcellularLocation>
</comment>
<evidence type="ECO:0000256" key="4">
    <source>
        <dbReference type="ARBA" id="ARBA00022989"/>
    </source>
</evidence>
<evidence type="ECO:0000256" key="5">
    <source>
        <dbReference type="ARBA" id="ARBA00023136"/>
    </source>
</evidence>
<evidence type="ECO:0000256" key="1">
    <source>
        <dbReference type="ARBA" id="ARBA00004141"/>
    </source>
</evidence>
<evidence type="ECO:0000256" key="3">
    <source>
        <dbReference type="ARBA" id="ARBA00022692"/>
    </source>
</evidence>
<proteinExistence type="inferred from homology"/>
<comment type="similarity">
    <text evidence="2">Belongs to the TerC family.</text>
</comment>
<evidence type="ECO:0000256" key="6">
    <source>
        <dbReference type="SAM" id="Phobius"/>
    </source>
</evidence>
<keyword evidence="3 6" id="KW-0812">Transmembrane</keyword>
<feature type="transmembrane region" description="Helical" evidence="6">
    <location>
        <begin position="36"/>
        <end position="55"/>
    </location>
</feature>
<keyword evidence="8" id="KW-1185">Reference proteome</keyword>
<dbReference type="RefSeq" id="WP_211913270.1">
    <property type="nucleotide sequence ID" value="NZ_CP036498.1"/>
</dbReference>
<keyword evidence="4 6" id="KW-1133">Transmembrane helix</keyword>
<dbReference type="Pfam" id="PF03741">
    <property type="entry name" value="TerC"/>
    <property type="match status" value="1"/>
</dbReference>
<gene>
    <name evidence="7" type="ORF">RPMA_13390</name>
</gene>
<dbReference type="PANTHER" id="PTHR30238">
    <property type="entry name" value="MEMBRANE BOUND PREDICTED REDOX MODULATOR"/>
    <property type="match status" value="1"/>
</dbReference>
<protein>
    <submittedName>
        <fullName evidence="7">TerC family protein</fullName>
    </submittedName>
</protein>
<feature type="transmembrane region" description="Helical" evidence="6">
    <location>
        <begin position="132"/>
        <end position="152"/>
    </location>
</feature>
<feature type="transmembrane region" description="Helical" evidence="6">
    <location>
        <begin position="93"/>
        <end position="111"/>
    </location>
</feature>
<dbReference type="NCBIfam" id="TIGR03717">
    <property type="entry name" value="R_switched_YjbE"/>
    <property type="match status" value="1"/>
</dbReference>
<keyword evidence="5 6" id="KW-0472">Membrane</keyword>
<feature type="transmembrane region" description="Helical" evidence="6">
    <location>
        <begin position="186"/>
        <end position="204"/>
    </location>
</feature>
<dbReference type="Proteomes" id="UP000682843">
    <property type="component" value="Chromosome"/>
</dbReference>
<feature type="transmembrane region" description="Helical" evidence="6">
    <location>
        <begin position="67"/>
        <end position="87"/>
    </location>
</feature>
<accession>A0ABX8A8D5</accession>